<feature type="transmembrane region" description="Helical" evidence="8">
    <location>
        <begin position="402"/>
        <end position="425"/>
    </location>
</feature>
<sequence>MGKRWMVAALAWLLPSAAWAQVENAAEMGADQRIAAAVKPVADAVSGFVFYAIDIAGYQVPWILFWLILAGLFCTFYFGFINVRGMAQGFRIIRGDYSDPAHAGDTSHFQALATALSGTVGLGNIAGVAAAIALGGPGAAFWMVVAAFLGMAAKFCECTLAVKYRRELPDGSVSGGPMYSLTMGIAAEYPRLAPLGRFLGITFAIVAMVGTVGSGNFFQVNQAYQAVRDATGGDQSFLDGRAWMFGVFMAIAVGVVVIGGIGRIAKVTDKLVPLMAVLYVTACLVVIGSNFEHIPTALGAIISGAFTGEGVAGGALGALLVGFRRAAFSNEAGIGSAPIAHASVKTSEPLTEGLVALWEPFIDTIVICSMTALTIVITGVYLQSGASGVALTSSAFATVMPWFPNVLAVVVLMFAYSTMIAYAYYGTKAANYLFGESKAVDIGYKLFYLTCTVFGVVLSFDQLVDFADAIYFLMAVPNVIGIYLLAPVVKREMKSYFERLARGEIKSTREAPEHLIGSP</sequence>
<evidence type="ECO:0000256" key="7">
    <source>
        <dbReference type="ARBA" id="ARBA00023136"/>
    </source>
</evidence>
<feature type="transmembrane region" description="Helical" evidence="8">
    <location>
        <begin position="297"/>
        <end position="321"/>
    </location>
</feature>
<dbReference type="AlphaFoldDB" id="A0AAW3ZJ41"/>
<dbReference type="InterPro" id="IPR001463">
    <property type="entry name" value="Na/Ala_symport"/>
</dbReference>
<keyword evidence="8" id="KW-0769">Symport</keyword>
<feature type="transmembrane region" description="Helical" evidence="8">
    <location>
        <begin position="63"/>
        <end position="83"/>
    </location>
</feature>
<evidence type="ECO:0000313" key="11">
    <source>
        <dbReference type="Proteomes" id="UP000613768"/>
    </source>
</evidence>
<feature type="transmembrane region" description="Helical" evidence="8">
    <location>
        <begin position="470"/>
        <end position="489"/>
    </location>
</feature>
<dbReference type="Pfam" id="PF01235">
    <property type="entry name" value="Na_Ala_symp"/>
    <property type="match status" value="1"/>
</dbReference>
<evidence type="ECO:0000256" key="9">
    <source>
        <dbReference type="SAM" id="SignalP"/>
    </source>
</evidence>
<dbReference type="Proteomes" id="UP000613768">
    <property type="component" value="Unassembled WGS sequence"/>
</dbReference>
<keyword evidence="5 8" id="KW-0812">Transmembrane</keyword>
<accession>A0AAW3ZJ41</accession>
<organism evidence="10 11">
    <name type="scientific">Pseudomarimonas arenosa</name>
    <dbReference type="NCBI Taxonomy" id="2774145"/>
    <lineage>
        <taxon>Bacteria</taxon>
        <taxon>Pseudomonadati</taxon>
        <taxon>Pseudomonadota</taxon>
        <taxon>Gammaproteobacteria</taxon>
        <taxon>Lysobacterales</taxon>
        <taxon>Lysobacteraceae</taxon>
        <taxon>Pseudomarimonas</taxon>
    </lineage>
</organism>
<proteinExistence type="inferred from homology"/>
<protein>
    <submittedName>
        <fullName evidence="10">Alanine:cation symporter family protein</fullName>
    </submittedName>
</protein>
<dbReference type="GO" id="GO:0005886">
    <property type="term" value="C:plasma membrane"/>
    <property type="evidence" value="ECO:0007669"/>
    <property type="project" value="UniProtKB-SubCell"/>
</dbReference>
<feature type="transmembrane region" description="Helical" evidence="8">
    <location>
        <begin position="139"/>
        <end position="156"/>
    </location>
</feature>
<dbReference type="EMBL" id="JACYTR010000006">
    <property type="protein sequence ID" value="MBD8525032.1"/>
    <property type="molecule type" value="Genomic_DNA"/>
</dbReference>
<keyword evidence="11" id="KW-1185">Reference proteome</keyword>
<dbReference type="PANTHER" id="PTHR30330">
    <property type="entry name" value="AGSS FAMILY TRANSPORTER, SODIUM-ALANINE"/>
    <property type="match status" value="1"/>
</dbReference>
<feature type="transmembrane region" description="Helical" evidence="8">
    <location>
        <begin position="271"/>
        <end position="291"/>
    </location>
</feature>
<dbReference type="GO" id="GO:0005283">
    <property type="term" value="F:amino acid:sodium symporter activity"/>
    <property type="evidence" value="ECO:0007669"/>
    <property type="project" value="InterPro"/>
</dbReference>
<evidence type="ECO:0000256" key="4">
    <source>
        <dbReference type="ARBA" id="ARBA00022475"/>
    </source>
</evidence>
<dbReference type="PRINTS" id="PR00175">
    <property type="entry name" value="NAALASMPORT"/>
</dbReference>
<evidence type="ECO:0000256" key="1">
    <source>
        <dbReference type="ARBA" id="ARBA00004651"/>
    </source>
</evidence>
<feature type="transmembrane region" description="Helical" evidence="8">
    <location>
        <begin position="111"/>
        <end position="133"/>
    </location>
</feature>
<dbReference type="NCBIfam" id="TIGR00835">
    <property type="entry name" value="agcS"/>
    <property type="match status" value="1"/>
</dbReference>
<comment type="subcellular location">
    <subcellularLocation>
        <location evidence="8">Cell inner membrane</location>
        <topology evidence="8">Multi-pass membrane protein</topology>
    </subcellularLocation>
    <subcellularLocation>
        <location evidence="1">Cell membrane</location>
        <topology evidence="1">Multi-pass membrane protein</topology>
    </subcellularLocation>
</comment>
<dbReference type="PANTHER" id="PTHR30330:SF3">
    <property type="entry name" value="TRANSCRIPTIONAL REGULATOR, LRP FAMILY"/>
    <property type="match status" value="1"/>
</dbReference>
<name>A0AAW3ZJ41_9GAMM</name>
<keyword evidence="3 8" id="KW-0813">Transport</keyword>
<dbReference type="RefSeq" id="WP_192028380.1">
    <property type="nucleotide sequence ID" value="NZ_JACYTR010000006.1"/>
</dbReference>
<keyword evidence="8" id="KW-0997">Cell inner membrane</keyword>
<gene>
    <name evidence="10" type="ORF">IFO71_04685</name>
</gene>
<comment type="similarity">
    <text evidence="2 8">Belongs to the alanine or glycine:cation symporter (AGCS) (TC 2.A.25) family.</text>
</comment>
<feature type="transmembrane region" description="Helical" evidence="8">
    <location>
        <begin position="446"/>
        <end position="464"/>
    </location>
</feature>
<feature type="transmembrane region" description="Helical" evidence="8">
    <location>
        <begin position="240"/>
        <end position="259"/>
    </location>
</feature>
<feature type="transmembrane region" description="Helical" evidence="8">
    <location>
        <begin position="198"/>
        <end position="220"/>
    </location>
</feature>
<keyword evidence="4" id="KW-1003">Cell membrane</keyword>
<reference evidence="10 11" key="1">
    <citation type="submission" date="2020-09" db="EMBL/GenBank/DDBJ databases">
        <title>Pseudoxanthomonas sp. CAU 1598 isolated from sand of Yaerae Beach.</title>
        <authorList>
            <person name="Kim W."/>
        </authorList>
    </citation>
    <scope>NUCLEOTIDE SEQUENCE [LARGE SCALE GENOMIC DNA]</scope>
    <source>
        <strain evidence="10 11">CAU 1598</strain>
    </source>
</reference>
<feature type="signal peptide" evidence="9">
    <location>
        <begin position="1"/>
        <end position="20"/>
    </location>
</feature>
<keyword evidence="7 8" id="KW-0472">Membrane</keyword>
<evidence type="ECO:0000256" key="6">
    <source>
        <dbReference type="ARBA" id="ARBA00022989"/>
    </source>
</evidence>
<comment type="caution">
    <text evidence="10">The sequence shown here is derived from an EMBL/GenBank/DDBJ whole genome shotgun (WGS) entry which is preliminary data.</text>
</comment>
<evidence type="ECO:0000313" key="10">
    <source>
        <dbReference type="EMBL" id="MBD8525032.1"/>
    </source>
</evidence>
<evidence type="ECO:0000256" key="2">
    <source>
        <dbReference type="ARBA" id="ARBA00009261"/>
    </source>
</evidence>
<evidence type="ECO:0000256" key="5">
    <source>
        <dbReference type="ARBA" id="ARBA00022692"/>
    </source>
</evidence>
<feature type="chain" id="PRO_5043890367" evidence="9">
    <location>
        <begin position="21"/>
        <end position="519"/>
    </location>
</feature>
<evidence type="ECO:0000256" key="8">
    <source>
        <dbReference type="RuleBase" id="RU363064"/>
    </source>
</evidence>
<feature type="transmembrane region" description="Helical" evidence="8">
    <location>
        <begin position="361"/>
        <end position="382"/>
    </location>
</feature>
<evidence type="ECO:0000256" key="3">
    <source>
        <dbReference type="ARBA" id="ARBA00022448"/>
    </source>
</evidence>
<keyword evidence="6 8" id="KW-1133">Transmembrane helix</keyword>
<keyword evidence="9" id="KW-0732">Signal</keyword>